<keyword evidence="4" id="KW-0862">Zinc</keyword>
<dbReference type="SUPFAM" id="SSF57667">
    <property type="entry name" value="beta-beta-alpha zinc fingers"/>
    <property type="match status" value="1"/>
</dbReference>
<dbReference type="EMBL" id="CAAE01014716">
    <property type="protein sequence ID" value="CAG03468.1"/>
    <property type="molecule type" value="Genomic_DNA"/>
</dbReference>
<gene>
    <name evidence="5" type="ORF">GSTENG00022875001</name>
</gene>
<dbReference type="FunFam" id="3.30.160.60:FF:000688">
    <property type="entry name" value="zinc finger protein 197 isoform X1"/>
    <property type="match status" value="1"/>
</dbReference>
<reference evidence="5" key="2">
    <citation type="submission" date="2004-02" db="EMBL/GenBank/DDBJ databases">
        <authorList>
            <consortium name="Genoscope"/>
            <consortium name="Whitehead Institute Centre for Genome Research"/>
        </authorList>
    </citation>
    <scope>NUCLEOTIDE SEQUENCE</scope>
</reference>
<evidence type="ECO:0000313" key="5">
    <source>
        <dbReference type="EMBL" id="CAG03468.1"/>
    </source>
</evidence>
<dbReference type="KEGG" id="tng:GSTEN00022875G001"/>
<accession>Q4S7B4</accession>
<dbReference type="AlphaFoldDB" id="Q4S7B4"/>
<name>Q4S7B4_TETNG</name>
<reference evidence="5" key="1">
    <citation type="journal article" date="2004" name="Nature">
        <title>Genome duplication in the teleost fish Tetraodon nigroviridis reveals the early vertebrate proto-karyotype.</title>
        <authorList>
            <person name="Jaillon O."/>
            <person name="Aury J.-M."/>
            <person name="Brunet F."/>
            <person name="Petit J.-L."/>
            <person name="Stange-Thomann N."/>
            <person name="Mauceli E."/>
            <person name="Bouneau L."/>
            <person name="Fischer C."/>
            <person name="Ozouf-Costaz C."/>
            <person name="Bernot A."/>
            <person name="Nicaud S."/>
            <person name="Jaffe D."/>
            <person name="Fisher S."/>
            <person name="Lutfalla G."/>
            <person name="Dossat C."/>
            <person name="Segurens B."/>
            <person name="Dasilva C."/>
            <person name="Salanoubat M."/>
            <person name="Levy M."/>
            <person name="Boudet N."/>
            <person name="Castellano S."/>
            <person name="Anthouard V."/>
            <person name="Jubin C."/>
            <person name="Castelli V."/>
            <person name="Katinka M."/>
            <person name="Vacherie B."/>
            <person name="Biemont C."/>
            <person name="Skalli Z."/>
            <person name="Cattolico L."/>
            <person name="Poulain J."/>
            <person name="De Berardinis V."/>
            <person name="Cruaud C."/>
            <person name="Duprat S."/>
            <person name="Brottier P."/>
            <person name="Coutanceau J.-P."/>
            <person name="Gouzy J."/>
            <person name="Parra G."/>
            <person name="Lardier G."/>
            <person name="Chapple C."/>
            <person name="McKernan K.J."/>
            <person name="McEwan P."/>
            <person name="Bosak S."/>
            <person name="Kellis M."/>
            <person name="Volff J.-N."/>
            <person name="Guigo R."/>
            <person name="Zody M.C."/>
            <person name="Mesirov J."/>
            <person name="Lindblad-Toh K."/>
            <person name="Birren B."/>
            <person name="Nusbaum C."/>
            <person name="Kahn D."/>
            <person name="Robinson-Rechavi M."/>
            <person name="Laudet V."/>
            <person name="Schachter V."/>
            <person name="Quetier F."/>
            <person name="Saurin W."/>
            <person name="Scarpelli C."/>
            <person name="Wincker P."/>
            <person name="Lander E.S."/>
            <person name="Weissenbach J."/>
            <person name="Roest Crollius H."/>
        </authorList>
    </citation>
    <scope>NUCLEOTIDE SEQUENCE [LARGE SCALE GENOMIC DNA]</scope>
</reference>
<feature type="non-terminal residue" evidence="5">
    <location>
        <position position="25"/>
    </location>
</feature>
<sequence>LRVHLLIHTGERRYRCTLCGKSFLF</sequence>
<keyword evidence="2" id="KW-0677">Repeat</keyword>
<evidence type="ECO:0000256" key="1">
    <source>
        <dbReference type="ARBA" id="ARBA00022723"/>
    </source>
</evidence>
<evidence type="ECO:0000256" key="3">
    <source>
        <dbReference type="ARBA" id="ARBA00022771"/>
    </source>
</evidence>
<protein>
    <submittedName>
        <fullName evidence="5">(spotted green pufferfish) hypothetical protein</fullName>
    </submittedName>
</protein>
<dbReference type="InterPro" id="IPR036236">
    <property type="entry name" value="Znf_C2H2_sf"/>
</dbReference>
<keyword evidence="1" id="KW-0479">Metal-binding</keyword>
<comment type="caution">
    <text evidence="5">The sequence shown here is derived from an EMBL/GenBank/DDBJ whole genome shotgun (WGS) entry which is preliminary data.</text>
</comment>
<evidence type="ECO:0000256" key="4">
    <source>
        <dbReference type="ARBA" id="ARBA00022833"/>
    </source>
</evidence>
<dbReference type="GO" id="GO:0008270">
    <property type="term" value="F:zinc ion binding"/>
    <property type="evidence" value="ECO:0007669"/>
    <property type="project" value="UniProtKB-KW"/>
</dbReference>
<dbReference type="Gene3D" id="3.30.160.60">
    <property type="entry name" value="Classic Zinc Finger"/>
    <property type="match status" value="1"/>
</dbReference>
<evidence type="ECO:0000256" key="2">
    <source>
        <dbReference type="ARBA" id="ARBA00022737"/>
    </source>
</evidence>
<proteinExistence type="predicted"/>
<feature type="non-terminal residue" evidence="5">
    <location>
        <position position="1"/>
    </location>
</feature>
<organism evidence="5">
    <name type="scientific">Tetraodon nigroviridis</name>
    <name type="common">Spotted green pufferfish</name>
    <name type="synonym">Chelonodon nigroviridis</name>
    <dbReference type="NCBI Taxonomy" id="99883"/>
    <lineage>
        <taxon>Eukaryota</taxon>
        <taxon>Metazoa</taxon>
        <taxon>Chordata</taxon>
        <taxon>Craniata</taxon>
        <taxon>Vertebrata</taxon>
        <taxon>Euteleostomi</taxon>
        <taxon>Actinopterygii</taxon>
        <taxon>Neopterygii</taxon>
        <taxon>Teleostei</taxon>
        <taxon>Neoteleostei</taxon>
        <taxon>Acanthomorphata</taxon>
        <taxon>Eupercaria</taxon>
        <taxon>Tetraodontiformes</taxon>
        <taxon>Tetradontoidea</taxon>
        <taxon>Tetraodontidae</taxon>
        <taxon>Tetraodon</taxon>
    </lineage>
</organism>
<keyword evidence="3" id="KW-0863">Zinc-finger</keyword>